<dbReference type="OMA" id="EYESMNG"/>
<dbReference type="eggNOG" id="ENOG502S9IK">
    <property type="taxonomic scope" value="Eukaryota"/>
</dbReference>
<proteinExistence type="inferred from homology"/>
<keyword evidence="4" id="KW-0175">Coiled coil</keyword>
<dbReference type="STRING" id="1064592.G0VJ07"/>
<dbReference type="OrthoDB" id="255837at2759"/>
<evidence type="ECO:0000256" key="2">
    <source>
        <dbReference type="ARBA" id="ARBA00022763"/>
    </source>
</evidence>
<dbReference type="KEGG" id="ncs:NCAS_0H01750"/>
<dbReference type="InParanoid" id="G0VJ07"/>
<dbReference type="GO" id="GO:0007131">
    <property type="term" value="P:reciprocal meiotic recombination"/>
    <property type="evidence" value="ECO:0007669"/>
    <property type="project" value="EnsemblFungi"/>
</dbReference>
<dbReference type="InterPro" id="IPR010760">
    <property type="entry name" value="DNA-repair_Swi5"/>
</dbReference>
<accession>G0VJ07</accession>
<keyword evidence="3" id="KW-0234">DNA repair</keyword>
<feature type="coiled-coil region" evidence="4">
    <location>
        <begin position="1"/>
        <end position="35"/>
    </location>
</feature>
<reference evidence="5 6" key="1">
    <citation type="journal article" date="2011" name="Proc. Natl. Acad. Sci. U.S.A.">
        <title>Evolutionary erosion of yeast sex chromosomes by mating-type switching accidents.</title>
        <authorList>
            <person name="Gordon J.L."/>
            <person name="Armisen D."/>
            <person name="Proux-Wera E."/>
            <person name="Oheigeartaigh S.S."/>
            <person name="Byrne K.P."/>
            <person name="Wolfe K.H."/>
        </authorList>
    </citation>
    <scope>NUCLEOTIDE SEQUENCE [LARGE SCALE GENOMIC DNA]</scope>
    <source>
        <strain evidence="6">ATCC 76901 / BCRC 22586 / CBS 4309 / NBRC 1992 / NRRL Y-12630</strain>
    </source>
</reference>
<dbReference type="Gene3D" id="1.20.5.170">
    <property type="match status" value="1"/>
</dbReference>
<dbReference type="Pfam" id="PF07061">
    <property type="entry name" value="Swi5"/>
    <property type="match status" value="1"/>
</dbReference>
<dbReference type="RefSeq" id="XP_003677833.1">
    <property type="nucleotide sequence ID" value="XM_003677785.1"/>
</dbReference>
<evidence type="ECO:0000256" key="1">
    <source>
        <dbReference type="ARBA" id="ARBA00008060"/>
    </source>
</evidence>
<dbReference type="AlphaFoldDB" id="G0VJ07"/>
<dbReference type="FunCoup" id="G0VJ07">
    <property type="interactions" value="26"/>
</dbReference>
<dbReference type="Proteomes" id="UP000001640">
    <property type="component" value="Chromosome 8"/>
</dbReference>
<dbReference type="GO" id="GO:0000794">
    <property type="term" value="C:condensed nuclear chromosome"/>
    <property type="evidence" value="ECO:0007669"/>
    <property type="project" value="EnsemblFungi"/>
</dbReference>
<keyword evidence="2" id="KW-0227">DNA damage</keyword>
<dbReference type="GO" id="GO:0032798">
    <property type="term" value="C:Swi5-Sfr1 complex"/>
    <property type="evidence" value="ECO:0007669"/>
    <property type="project" value="EnsemblFungi"/>
</dbReference>
<comment type="similarity">
    <text evidence="1">Belongs to the SWI5/SAE3 family.</text>
</comment>
<dbReference type="GO" id="GO:0000707">
    <property type="term" value="P:meiotic DNA recombinase assembly"/>
    <property type="evidence" value="ECO:0007669"/>
    <property type="project" value="EnsemblFungi"/>
</dbReference>
<organism evidence="5 6">
    <name type="scientific">Naumovozyma castellii</name>
    <name type="common">Yeast</name>
    <name type="synonym">Saccharomyces castellii</name>
    <dbReference type="NCBI Taxonomy" id="27288"/>
    <lineage>
        <taxon>Eukaryota</taxon>
        <taxon>Fungi</taxon>
        <taxon>Dikarya</taxon>
        <taxon>Ascomycota</taxon>
        <taxon>Saccharomycotina</taxon>
        <taxon>Saccharomycetes</taxon>
        <taxon>Saccharomycetales</taxon>
        <taxon>Saccharomycetaceae</taxon>
        <taxon>Naumovozyma</taxon>
    </lineage>
</organism>
<gene>
    <name evidence="5" type="primary">NCAS0H01750</name>
    <name evidence="5" type="ordered locus">NCAS_0H01750</name>
</gene>
<dbReference type="EMBL" id="HE576759">
    <property type="protein sequence ID" value="CCC71485.1"/>
    <property type="molecule type" value="Genomic_DNA"/>
</dbReference>
<reference key="2">
    <citation type="submission" date="2011-08" db="EMBL/GenBank/DDBJ databases">
        <title>Genome sequence of Naumovozyma castellii.</title>
        <authorList>
            <person name="Gordon J.L."/>
            <person name="Armisen D."/>
            <person name="Proux-Wera E."/>
            <person name="OhEigeartaigh S.S."/>
            <person name="Byrne K.P."/>
            <person name="Wolfe K.H."/>
        </authorList>
    </citation>
    <scope>NUCLEOTIDE SEQUENCE</scope>
    <source>
        <strain>Type strain:CBS 4309</strain>
    </source>
</reference>
<dbReference type="GeneID" id="96905163"/>
<sequence length="95" mass="11358">MSQLEKIIEKKKEELERCKRMHQELQDKFDRISLEKGSILKPTEVTKKHIKKLKEYNELRDIGLRLAQQISNERSCKVKVIFDEMGYSMKDECQS</sequence>
<evidence type="ECO:0000313" key="6">
    <source>
        <dbReference type="Proteomes" id="UP000001640"/>
    </source>
</evidence>
<name>G0VJ07_NAUCA</name>
<evidence type="ECO:0000256" key="3">
    <source>
        <dbReference type="ARBA" id="ARBA00023204"/>
    </source>
</evidence>
<protein>
    <submittedName>
        <fullName evidence="5">Uncharacterized protein</fullName>
    </submittedName>
</protein>
<dbReference type="HOGENOM" id="CLU_106110_2_0_1"/>
<keyword evidence="6" id="KW-1185">Reference proteome</keyword>
<evidence type="ECO:0000313" key="5">
    <source>
        <dbReference type="EMBL" id="CCC71485.1"/>
    </source>
</evidence>
<evidence type="ECO:0000256" key="4">
    <source>
        <dbReference type="SAM" id="Coils"/>
    </source>
</evidence>